<comment type="catalytic activity">
    <reaction evidence="23">
        <text>tetradecanoyl-[ACP] + malonyl-[ACP] + H(+) = 3-oxohexadecanoyl-[ACP] + holo-[ACP] + CO2</text>
        <dbReference type="Rhea" id="RHEA:41900"/>
        <dbReference type="Rhea" id="RHEA-COMP:9623"/>
        <dbReference type="Rhea" id="RHEA-COMP:9648"/>
        <dbReference type="Rhea" id="RHEA-COMP:9649"/>
        <dbReference type="Rhea" id="RHEA-COMP:9685"/>
        <dbReference type="ChEBI" id="CHEBI:15378"/>
        <dbReference type="ChEBI" id="CHEBI:16526"/>
        <dbReference type="ChEBI" id="CHEBI:64479"/>
        <dbReference type="ChEBI" id="CHEBI:78449"/>
        <dbReference type="ChEBI" id="CHEBI:78477"/>
        <dbReference type="ChEBI" id="CHEBI:78478"/>
    </reaction>
    <physiologicalReaction direction="left-to-right" evidence="23">
        <dbReference type="Rhea" id="RHEA:41901"/>
    </physiologicalReaction>
</comment>
<evidence type="ECO:0000256" key="33">
    <source>
        <dbReference type="ARBA" id="ARBA00048420"/>
    </source>
</evidence>
<evidence type="ECO:0000256" key="8">
    <source>
        <dbReference type="ARBA" id="ARBA00023268"/>
    </source>
</evidence>
<dbReference type="Gene3D" id="3.40.366.10">
    <property type="entry name" value="Malonyl-Coenzyme A Acyl Carrier Protein, domain 2"/>
    <property type="match status" value="1"/>
</dbReference>
<keyword evidence="7" id="KW-0007">Acetylation</keyword>
<comment type="catalytic activity">
    <reaction evidence="24">
        <text>(2E)-butenoyl-[ACP] + NADPH + H(+) = butanoyl-[ACP] + NADP(+)</text>
        <dbReference type="Rhea" id="RHEA:41812"/>
        <dbReference type="Rhea" id="RHEA-COMP:9627"/>
        <dbReference type="Rhea" id="RHEA-COMP:9628"/>
        <dbReference type="ChEBI" id="CHEBI:15378"/>
        <dbReference type="ChEBI" id="CHEBI:57783"/>
        <dbReference type="ChEBI" id="CHEBI:58349"/>
        <dbReference type="ChEBI" id="CHEBI:78453"/>
        <dbReference type="ChEBI" id="CHEBI:78454"/>
    </reaction>
    <physiologicalReaction direction="left-to-right" evidence="24">
        <dbReference type="Rhea" id="RHEA:41813"/>
    </physiologicalReaction>
</comment>
<dbReference type="Pfam" id="PF00698">
    <property type="entry name" value="Acyl_transf_1"/>
    <property type="match status" value="1"/>
</dbReference>
<dbReference type="KEGG" id="cfo:105251211"/>
<comment type="catalytic activity">
    <reaction evidence="30">
        <text>hexadecanoyl-[ACP] + malonyl-[ACP] + H(+) = 3-oxooctadecanoyl-[ACP] + holo-[ACP] + CO2</text>
        <dbReference type="Rhea" id="RHEA:41916"/>
        <dbReference type="Rhea" id="RHEA-COMP:9623"/>
        <dbReference type="Rhea" id="RHEA-COMP:9652"/>
        <dbReference type="Rhea" id="RHEA-COMP:9653"/>
        <dbReference type="Rhea" id="RHEA-COMP:9685"/>
        <dbReference type="ChEBI" id="CHEBI:15378"/>
        <dbReference type="ChEBI" id="CHEBI:16526"/>
        <dbReference type="ChEBI" id="CHEBI:64479"/>
        <dbReference type="ChEBI" id="CHEBI:78449"/>
        <dbReference type="ChEBI" id="CHEBI:78483"/>
        <dbReference type="ChEBI" id="CHEBI:78487"/>
    </reaction>
    <physiologicalReaction direction="left-to-right" evidence="30">
        <dbReference type="Rhea" id="RHEA:41917"/>
    </physiologicalReaction>
</comment>
<dbReference type="InterPro" id="IPR049900">
    <property type="entry name" value="PKS_mFAS_DH"/>
</dbReference>
<dbReference type="InterPro" id="IPR001227">
    <property type="entry name" value="Ac_transferase_dom_sf"/>
</dbReference>
<comment type="catalytic activity">
    <reaction evidence="40">
        <text>(2E)-octadecenoyl-[ACP] + NADPH + H(+) = octadecanoyl-[ACP] + NADP(+)</text>
        <dbReference type="Rhea" id="RHEA:41928"/>
        <dbReference type="Rhea" id="RHEA-COMP:9655"/>
        <dbReference type="Rhea" id="RHEA-COMP:9656"/>
        <dbReference type="ChEBI" id="CHEBI:15378"/>
        <dbReference type="ChEBI" id="CHEBI:57783"/>
        <dbReference type="ChEBI" id="CHEBI:58349"/>
        <dbReference type="ChEBI" id="CHEBI:78489"/>
        <dbReference type="ChEBI" id="CHEBI:78495"/>
    </reaction>
    <physiologicalReaction direction="left-to-right" evidence="40">
        <dbReference type="Rhea" id="RHEA:41929"/>
    </physiologicalReaction>
</comment>
<dbReference type="GO" id="GO:0006633">
    <property type="term" value="P:fatty acid biosynthetic process"/>
    <property type="evidence" value="ECO:0007669"/>
    <property type="project" value="UniProtKB-UniPathway"/>
</dbReference>
<evidence type="ECO:0000256" key="31">
    <source>
        <dbReference type="ARBA" id="ARBA00048281"/>
    </source>
</evidence>
<comment type="catalytic activity">
    <reaction evidence="25">
        <text>dodecanoyl-[ACP] + malonyl-[ACP] + H(+) = 3-oxotetradecanoyl-[ACP] + holo-[ACP] + CO2</text>
        <dbReference type="Rhea" id="RHEA:41884"/>
        <dbReference type="Rhea" id="RHEA-COMP:9623"/>
        <dbReference type="Rhea" id="RHEA-COMP:9644"/>
        <dbReference type="Rhea" id="RHEA-COMP:9645"/>
        <dbReference type="Rhea" id="RHEA-COMP:9685"/>
        <dbReference type="ChEBI" id="CHEBI:15378"/>
        <dbReference type="ChEBI" id="CHEBI:16526"/>
        <dbReference type="ChEBI" id="CHEBI:64479"/>
        <dbReference type="ChEBI" id="CHEBI:65264"/>
        <dbReference type="ChEBI" id="CHEBI:78449"/>
        <dbReference type="ChEBI" id="CHEBI:78473"/>
    </reaction>
    <physiologicalReaction direction="left-to-right" evidence="25">
        <dbReference type="Rhea" id="RHEA:41885"/>
    </physiologicalReaction>
</comment>
<evidence type="ECO:0000256" key="29">
    <source>
        <dbReference type="ARBA" id="ARBA00047961"/>
    </source>
</evidence>
<reference evidence="53 54" key="1">
    <citation type="journal article" date="2010" name="Science">
        <title>Genomic comparison of the ants Camponotus floridanus and Harpegnathos saltator.</title>
        <authorList>
            <person name="Bonasio R."/>
            <person name="Zhang G."/>
            <person name="Ye C."/>
            <person name="Mutti N.S."/>
            <person name="Fang X."/>
            <person name="Qin N."/>
            <person name="Donahue G."/>
            <person name="Yang P."/>
            <person name="Li Q."/>
            <person name="Li C."/>
            <person name="Zhang P."/>
            <person name="Huang Z."/>
            <person name="Berger S.L."/>
            <person name="Reinberg D."/>
            <person name="Wang J."/>
            <person name="Liebig J."/>
        </authorList>
    </citation>
    <scope>NUCLEOTIDE SEQUENCE [LARGE SCALE GENOMIC DNA]</scope>
    <source>
        <strain evidence="54">C129</strain>
    </source>
</reference>
<dbReference type="Gene3D" id="3.90.180.10">
    <property type="entry name" value="Medium-chain alcohol dehydrogenases, catalytic domain"/>
    <property type="match status" value="1"/>
</dbReference>
<evidence type="ECO:0000256" key="32">
    <source>
        <dbReference type="ARBA" id="ARBA00048289"/>
    </source>
</evidence>
<dbReference type="Gene3D" id="3.40.50.1820">
    <property type="entry name" value="alpha/beta hydrolase"/>
    <property type="match status" value="1"/>
</dbReference>
<feature type="domain" description="PKS/mFAS DH" evidence="52">
    <location>
        <begin position="861"/>
        <end position="1127"/>
    </location>
</feature>
<dbReference type="InterPro" id="IPR018201">
    <property type="entry name" value="Ketoacyl_synth_AS"/>
</dbReference>
<evidence type="ECO:0000256" key="37">
    <source>
        <dbReference type="ARBA" id="ARBA00048691"/>
    </source>
</evidence>
<dbReference type="Gene3D" id="3.40.47.10">
    <property type="match status" value="1"/>
</dbReference>
<comment type="catalytic activity">
    <reaction evidence="33">
        <text>(2E)-octenoyl-[ACP] + NADPH + H(+) = octanoyl-[ACP] + NADP(+)</text>
        <dbReference type="Rhea" id="RHEA:41848"/>
        <dbReference type="Rhea" id="RHEA-COMP:9635"/>
        <dbReference type="Rhea" id="RHEA-COMP:9636"/>
        <dbReference type="ChEBI" id="CHEBI:15378"/>
        <dbReference type="ChEBI" id="CHEBI:57783"/>
        <dbReference type="ChEBI" id="CHEBI:58349"/>
        <dbReference type="ChEBI" id="CHEBI:78462"/>
        <dbReference type="ChEBI" id="CHEBI:78463"/>
    </reaction>
    <physiologicalReaction direction="left-to-right" evidence="33">
        <dbReference type="Rhea" id="RHEA:41849"/>
    </physiologicalReaction>
</comment>
<keyword evidence="3" id="KW-0597">Phosphoprotein</keyword>
<evidence type="ECO:0000256" key="45">
    <source>
        <dbReference type="ARBA" id="ARBA00049422"/>
    </source>
</evidence>
<comment type="catalytic activity">
    <reaction evidence="26">
        <text>(2E)-hexadecenoyl-[ACP] + NADPH + H(+) = hexadecanoyl-[ACP] + NADP(+)</text>
        <dbReference type="Rhea" id="RHEA:41912"/>
        <dbReference type="Rhea" id="RHEA-COMP:9651"/>
        <dbReference type="Rhea" id="RHEA-COMP:9652"/>
        <dbReference type="ChEBI" id="CHEBI:15378"/>
        <dbReference type="ChEBI" id="CHEBI:57783"/>
        <dbReference type="ChEBI" id="CHEBI:58349"/>
        <dbReference type="ChEBI" id="CHEBI:78481"/>
        <dbReference type="ChEBI" id="CHEBI:78483"/>
    </reaction>
    <physiologicalReaction direction="left-to-right" evidence="26">
        <dbReference type="Rhea" id="RHEA:41913"/>
    </physiologicalReaction>
</comment>
<comment type="catalytic activity">
    <reaction evidence="32">
        <text>tetradecanoyl-[ACP] + H2O = tetradecanoate + holo-[ACP] + H(+)</text>
        <dbReference type="Rhea" id="RHEA:30123"/>
        <dbReference type="Rhea" id="RHEA-COMP:9648"/>
        <dbReference type="Rhea" id="RHEA-COMP:9685"/>
        <dbReference type="ChEBI" id="CHEBI:15377"/>
        <dbReference type="ChEBI" id="CHEBI:15378"/>
        <dbReference type="ChEBI" id="CHEBI:30807"/>
        <dbReference type="ChEBI" id="CHEBI:64479"/>
        <dbReference type="ChEBI" id="CHEBI:78477"/>
        <dbReference type="EC" id="3.1.2.14"/>
    </reaction>
    <physiologicalReaction direction="left-to-right" evidence="32">
        <dbReference type="Rhea" id="RHEA:30124"/>
    </physiologicalReaction>
</comment>
<keyword evidence="8" id="KW-0511">Multifunctional enzyme</keyword>
<keyword evidence="54" id="KW-1185">Reference proteome</keyword>
<dbReference type="InterPro" id="IPR036291">
    <property type="entry name" value="NAD(P)-bd_dom_sf"/>
</dbReference>
<evidence type="ECO:0000256" key="11">
    <source>
        <dbReference type="ARBA" id="ARBA00023373"/>
    </source>
</evidence>
<dbReference type="PROSITE" id="PS00606">
    <property type="entry name" value="KS3_1"/>
    <property type="match status" value="1"/>
</dbReference>
<evidence type="ECO:0000256" key="9">
    <source>
        <dbReference type="ARBA" id="ARBA00023332"/>
    </source>
</evidence>
<dbReference type="Gene3D" id="1.10.1200.10">
    <property type="entry name" value="ACP-like"/>
    <property type="match status" value="1"/>
</dbReference>
<comment type="catalytic activity">
    <reaction evidence="29">
        <text>acetyl-[ACP] + malonyl-[ACP] + H(+) = 3-oxobutanoyl-[ACP] + holo-[ACP] + CO2</text>
        <dbReference type="Rhea" id="RHEA:41800"/>
        <dbReference type="Rhea" id="RHEA-COMP:9621"/>
        <dbReference type="Rhea" id="RHEA-COMP:9623"/>
        <dbReference type="Rhea" id="RHEA-COMP:9625"/>
        <dbReference type="Rhea" id="RHEA-COMP:9685"/>
        <dbReference type="ChEBI" id="CHEBI:15378"/>
        <dbReference type="ChEBI" id="CHEBI:16526"/>
        <dbReference type="ChEBI" id="CHEBI:64479"/>
        <dbReference type="ChEBI" id="CHEBI:78446"/>
        <dbReference type="ChEBI" id="CHEBI:78449"/>
        <dbReference type="ChEBI" id="CHEBI:78450"/>
    </reaction>
    <physiologicalReaction direction="left-to-right" evidence="29">
        <dbReference type="Rhea" id="RHEA:41801"/>
    </physiologicalReaction>
</comment>
<comment type="catalytic activity">
    <reaction evidence="38">
        <text>hexadecanoyl-[ACP] + H2O = hexadecanoate + holo-[ACP] + H(+)</text>
        <dbReference type="Rhea" id="RHEA:41932"/>
        <dbReference type="Rhea" id="RHEA-COMP:9652"/>
        <dbReference type="Rhea" id="RHEA-COMP:9685"/>
        <dbReference type="ChEBI" id="CHEBI:7896"/>
        <dbReference type="ChEBI" id="CHEBI:15377"/>
        <dbReference type="ChEBI" id="CHEBI:15378"/>
        <dbReference type="ChEBI" id="CHEBI:64479"/>
        <dbReference type="ChEBI" id="CHEBI:78483"/>
        <dbReference type="EC" id="3.1.2.14"/>
    </reaction>
    <physiologicalReaction direction="left-to-right" evidence="38">
        <dbReference type="Rhea" id="RHEA:41933"/>
    </physiologicalReaction>
</comment>
<evidence type="ECO:0000256" key="34">
    <source>
        <dbReference type="ARBA" id="ARBA00048506"/>
    </source>
</evidence>
<evidence type="ECO:0000256" key="21">
    <source>
        <dbReference type="ARBA" id="ARBA00047400"/>
    </source>
</evidence>
<feature type="active site" description="Proton donor; for dehydratase activity" evidence="49">
    <location>
        <position position="1050"/>
    </location>
</feature>
<dbReference type="Pfam" id="PF00550">
    <property type="entry name" value="PP-binding"/>
    <property type="match status" value="1"/>
</dbReference>
<evidence type="ECO:0000256" key="3">
    <source>
        <dbReference type="ARBA" id="ARBA00022553"/>
    </source>
</evidence>
<dbReference type="Pfam" id="PF16197">
    <property type="entry name" value="KAsynt_C_assoc"/>
    <property type="match status" value="1"/>
</dbReference>
<comment type="catalytic activity">
    <reaction evidence="35">
        <text>3-oxohexanoyl-[ACP] + NADPH + H(+) = (3R)-hydroxyhexanoyl-[ACP] + NADP(+)</text>
        <dbReference type="Rhea" id="RHEA:41824"/>
        <dbReference type="Rhea" id="RHEA-COMP:9629"/>
        <dbReference type="Rhea" id="RHEA-COMP:9630"/>
        <dbReference type="ChEBI" id="CHEBI:15378"/>
        <dbReference type="ChEBI" id="CHEBI:57783"/>
        <dbReference type="ChEBI" id="CHEBI:58349"/>
        <dbReference type="ChEBI" id="CHEBI:78456"/>
        <dbReference type="ChEBI" id="CHEBI:78457"/>
    </reaction>
    <physiologicalReaction direction="left-to-right" evidence="35">
        <dbReference type="Rhea" id="RHEA:41825"/>
    </physiologicalReaction>
</comment>
<dbReference type="SUPFAM" id="SSF53901">
    <property type="entry name" value="Thiolase-like"/>
    <property type="match status" value="1"/>
</dbReference>
<comment type="catalytic activity">
    <reaction evidence="34">
        <text>a fatty acyl-[ACP] + malonyl-[ACP] + H(+) = a 3-oxoacyl-[ACP] + holo-[ACP] + CO2</text>
        <dbReference type="Rhea" id="RHEA:22836"/>
        <dbReference type="Rhea" id="RHEA-COMP:9623"/>
        <dbReference type="Rhea" id="RHEA-COMP:9685"/>
        <dbReference type="Rhea" id="RHEA-COMP:9916"/>
        <dbReference type="Rhea" id="RHEA-COMP:14125"/>
        <dbReference type="ChEBI" id="CHEBI:15378"/>
        <dbReference type="ChEBI" id="CHEBI:16526"/>
        <dbReference type="ChEBI" id="CHEBI:64479"/>
        <dbReference type="ChEBI" id="CHEBI:78449"/>
        <dbReference type="ChEBI" id="CHEBI:78776"/>
        <dbReference type="ChEBI" id="CHEBI:138651"/>
        <dbReference type="EC" id="2.3.1.41"/>
    </reaction>
    <physiologicalReaction direction="left-to-right" evidence="34">
        <dbReference type="Rhea" id="RHEA:22837"/>
    </physiologicalReaction>
</comment>
<evidence type="ECO:0000256" key="5">
    <source>
        <dbReference type="ARBA" id="ARBA00022799"/>
    </source>
</evidence>
<dbReference type="InterPro" id="IPR016036">
    <property type="entry name" value="Malonyl_transacylase_ACP-bd"/>
</dbReference>
<feature type="domain" description="Ketosynthase family 3 (KS3)" evidence="51">
    <location>
        <begin position="20"/>
        <end position="425"/>
    </location>
</feature>
<dbReference type="SMART" id="SM00827">
    <property type="entry name" value="PKS_AT"/>
    <property type="match status" value="1"/>
</dbReference>
<comment type="catalytic activity">
    <reaction evidence="16">
        <text>(3R)-hydroxyhexadecanoyl-[ACP] = (2E)-hexadecenoyl-[ACP] + H2O</text>
        <dbReference type="Rhea" id="RHEA:41908"/>
        <dbReference type="Rhea" id="RHEA-COMP:9650"/>
        <dbReference type="Rhea" id="RHEA-COMP:9651"/>
        <dbReference type="ChEBI" id="CHEBI:15377"/>
        <dbReference type="ChEBI" id="CHEBI:78480"/>
        <dbReference type="ChEBI" id="CHEBI:78481"/>
    </reaction>
    <physiologicalReaction direction="left-to-right" evidence="16">
        <dbReference type="Rhea" id="RHEA:41909"/>
    </physiologicalReaction>
</comment>
<evidence type="ECO:0000256" key="1">
    <source>
        <dbReference type="ARBA" id="ARBA00005189"/>
    </source>
</evidence>
<dbReference type="InterPro" id="IPR042104">
    <property type="entry name" value="PKS_dehydratase_sf"/>
</dbReference>
<dbReference type="InterPro" id="IPR020806">
    <property type="entry name" value="PKS_PP-bd"/>
</dbReference>
<evidence type="ECO:0000259" key="50">
    <source>
        <dbReference type="PROSITE" id="PS50075"/>
    </source>
</evidence>
<evidence type="ECO:0000313" key="53">
    <source>
        <dbReference type="EMBL" id="EFN68400.1"/>
    </source>
</evidence>
<evidence type="ECO:0000256" key="46">
    <source>
        <dbReference type="ARBA" id="ARBA00049449"/>
    </source>
</evidence>
<evidence type="ECO:0000256" key="22">
    <source>
        <dbReference type="ARBA" id="ARBA00047440"/>
    </source>
</evidence>
<organism evidence="54">
    <name type="scientific">Camponotus floridanus</name>
    <name type="common">Florida carpenter ant</name>
    <dbReference type="NCBI Taxonomy" id="104421"/>
    <lineage>
        <taxon>Eukaryota</taxon>
        <taxon>Metazoa</taxon>
        <taxon>Ecdysozoa</taxon>
        <taxon>Arthropoda</taxon>
        <taxon>Hexapoda</taxon>
        <taxon>Insecta</taxon>
        <taxon>Pterygota</taxon>
        <taxon>Neoptera</taxon>
        <taxon>Endopterygota</taxon>
        <taxon>Hymenoptera</taxon>
        <taxon>Apocrita</taxon>
        <taxon>Aculeata</taxon>
        <taxon>Formicoidea</taxon>
        <taxon>Formicidae</taxon>
        <taxon>Formicinae</taxon>
        <taxon>Camponotus</taxon>
    </lineage>
</organism>
<dbReference type="SMART" id="SM00825">
    <property type="entry name" value="PKS_KS"/>
    <property type="match status" value="1"/>
</dbReference>
<comment type="catalytic activity">
    <reaction evidence="44">
        <text>3-oxohexadecanoyl-[ACP] + NADPH + H(+) = (3R)-hydroxyhexadecanoyl-[ACP] + NADP(+)</text>
        <dbReference type="Rhea" id="RHEA:41904"/>
        <dbReference type="Rhea" id="RHEA-COMP:9649"/>
        <dbReference type="Rhea" id="RHEA-COMP:9650"/>
        <dbReference type="ChEBI" id="CHEBI:15378"/>
        <dbReference type="ChEBI" id="CHEBI:57783"/>
        <dbReference type="ChEBI" id="CHEBI:58349"/>
        <dbReference type="ChEBI" id="CHEBI:78478"/>
        <dbReference type="ChEBI" id="CHEBI:78480"/>
    </reaction>
    <physiologicalReaction direction="left-to-right" evidence="44">
        <dbReference type="Rhea" id="RHEA:41905"/>
    </physiologicalReaction>
</comment>
<dbReference type="InterPro" id="IPR020841">
    <property type="entry name" value="PKS_Beta-ketoAc_synthase_dom"/>
</dbReference>
<dbReference type="InterPro" id="IPR013968">
    <property type="entry name" value="PKS_KR"/>
</dbReference>
<evidence type="ECO:0000313" key="54">
    <source>
        <dbReference type="Proteomes" id="UP000000311"/>
    </source>
</evidence>
<gene>
    <name evidence="53" type="ORF">EAG_10373</name>
</gene>
<comment type="catalytic activity">
    <reaction evidence="46">
        <text>butanoyl-[ACP] + malonyl-[ACP] + H(+) = 3-oxohexanoyl-[ACP] + holo-[ACP] + CO2</text>
        <dbReference type="Rhea" id="RHEA:41820"/>
        <dbReference type="Rhea" id="RHEA-COMP:9623"/>
        <dbReference type="Rhea" id="RHEA-COMP:9628"/>
        <dbReference type="Rhea" id="RHEA-COMP:9629"/>
        <dbReference type="Rhea" id="RHEA-COMP:9685"/>
        <dbReference type="ChEBI" id="CHEBI:15378"/>
        <dbReference type="ChEBI" id="CHEBI:16526"/>
        <dbReference type="ChEBI" id="CHEBI:64479"/>
        <dbReference type="ChEBI" id="CHEBI:78449"/>
        <dbReference type="ChEBI" id="CHEBI:78454"/>
        <dbReference type="ChEBI" id="CHEBI:78456"/>
    </reaction>
    <physiologicalReaction direction="left-to-right" evidence="46">
        <dbReference type="Rhea" id="RHEA:41821"/>
    </physiologicalReaction>
</comment>
<evidence type="ECO:0000256" key="6">
    <source>
        <dbReference type="ARBA" id="ARBA00022898"/>
    </source>
</evidence>
<dbReference type="PROSITE" id="PS52019">
    <property type="entry name" value="PKS_MFAS_DH"/>
    <property type="match status" value="1"/>
</dbReference>
<comment type="catalytic activity">
    <reaction evidence="14">
        <text>(3R)-hydroxytetradecanoyl-[ACP] = (2E)-tetradecenoyl-[ACP] + H2O</text>
        <dbReference type="Rhea" id="RHEA:41892"/>
        <dbReference type="Rhea" id="RHEA-COMP:9646"/>
        <dbReference type="Rhea" id="RHEA-COMP:9647"/>
        <dbReference type="ChEBI" id="CHEBI:15377"/>
        <dbReference type="ChEBI" id="CHEBI:78474"/>
        <dbReference type="ChEBI" id="CHEBI:78475"/>
    </reaction>
    <physiologicalReaction direction="left-to-right" evidence="14">
        <dbReference type="Rhea" id="RHEA:41893"/>
    </physiologicalReaction>
</comment>
<evidence type="ECO:0000259" key="52">
    <source>
        <dbReference type="PROSITE" id="PS52019"/>
    </source>
</evidence>
<dbReference type="PANTHER" id="PTHR43775:SF23">
    <property type="entry name" value="FATTY ACID SYNTHASE 3"/>
    <property type="match status" value="1"/>
</dbReference>
<dbReference type="SUPFAM" id="SSF52151">
    <property type="entry name" value="FabD/lysophospholipase-like"/>
    <property type="match status" value="1"/>
</dbReference>
<accession>E2ADN8</accession>
<dbReference type="OMA" id="KDVQHYT"/>
<comment type="catalytic activity">
    <reaction evidence="31">
        <text>(2E)-dodecenoyl-[ACP] + NADPH + H(+) = dodecanoyl-[ACP] + NADP(+)</text>
        <dbReference type="Rhea" id="RHEA:41880"/>
        <dbReference type="Rhea" id="RHEA-COMP:9643"/>
        <dbReference type="Rhea" id="RHEA-COMP:9644"/>
        <dbReference type="ChEBI" id="CHEBI:15378"/>
        <dbReference type="ChEBI" id="CHEBI:57783"/>
        <dbReference type="ChEBI" id="CHEBI:58349"/>
        <dbReference type="ChEBI" id="CHEBI:65264"/>
        <dbReference type="ChEBI" id="CHEBI:78472"/>
    </reaction>
    <physiologicalReaction direction="left-to-right" evidence="31">
        <dbReference type="Rhea" id="RHEA:41881"/>
    </physiologicalReaction>
</comment>
<comment type="catalytic activity">
    <reaction evidence="22">
        <text>3-oxodecanoyl-[ACP] + NADPH + H(+) = (3R)-hydroxydecanoyl-[ACP] + NADP(+)</text>
        <dbReference type="Rhea" id="RHEA:41856"/>
        <dbReference type="Rhea" id="RHEA-COMP:9637"/>
        <dbReference type="Rhea" id="RHEA-COMP:9638"/>
        <dbReference type="ChEBI" id="CHEBI:15378"/>
        <dbReference type="ChEBI" id="CHEBI:57783"/>
        <dbReference type="ChEBI" id="CHEBI:58349"/>
        <dbReference type="ChEBI" id="CHEBI:78464"/>
        <dbReference type="ChEBI" id="CHEBI:78466"/>
    </reaction>
    <physiologicalReaction direction="left-to-right" evidence="22">
        <dbReference type="Rhea" id="RHEA:41857"/>
    </physiologicalReaction>
</comment>
<evidence type="ECO:0000256" key="20">
    <source>
        <dbReference type="ARBA" id="ARBA00047394"/>
    </source>
</evidence>
<evidence type="ECO:0000256" key="44">
    <source>
        <dbReference type="ARBA" id="ARBA00049414"/>
    </source>
</evidence>
<dbReference type="GO" id="GO:0004312">
    <property type="term" value="F:fatty acid synthase activity"/>
    <property type="evidence" value="ECO:0007669"/>
    <property type="project" value="TreeGrafter"/>
</dbReference>
<comment type="catalytic activity">
    <reaction evidence="48">
        <text>octanoyl-[ACP] + malonyl-[ACP] + H(+) = 3-oxodecanoyl-[ACP] + holo-[ACP] + CO2</text>
        <dbReference type="Rhea" id="RHEA:41852"/>
        <dbReference type="Rhea" id="RHEA-COMP:9623"/>
        <dbReference type="Rhea" id="RHEA-COMP:9636"/>
        <dbReference type="Rhea" id="RHEA-COMP:9637"/>
        <dbReference type="Rhea" id="RHEA-COMP:9685"/>
        <dbReference type="ChEBI" id="CHEBI:15378"/>
        <dbReference type="ChEBI" id="CHEBI:16526"/>
        <dbReference type="ChEBI" id="CHEBI:64479"/>
        <dbReference type="ChEBI" id="CHEBI:78449"/>
        <dbReference type="ChEBI" id="CHEBI:78463"/>
        <dbReference type="ChEBI" id="CHEBI:78464"/>
    </reaction>
    <physiologicalReaction direction="left-to-right" evidence="48">
        <dbReference type="Rhea" id="RHEA:41853"/>
    </physiologicalReaction>
</comment>
<evidence type="ECO:0000256" key="35">
    <source>
        <dbReference type="ARBA" id="ARBA00048571"/>
    </source>
</evidence>
<dbReference type="Gene3D" id="3.30.70.3290">
    <property type="match status" value="1"/>
</dbReference>
<dbReference type="SUPFAM" id="SSF51735">
    <property type="entry name" value="NAD(P)-binding Rossmann-fold domains"/>
    <property type="match status" value="2"/>
</dbReference>
<evidence type="ECO:0000259" key="51">
    <source>
        <dbReference type="PROSITE" id="PS52004"/>
    </source>
</evidence>
<comment type="catalytic activity">
    <reaction evidence="45">
        <text>3-oxooctanoyl-[ACP] + NADPH + H(+) = (3R)-hydroxyoctanoyl-[ACP] + NADP(+)</text>
        <dbReference type="Rhea" id="RHEA:41840"/>
        <dbReference type="Rhea" id="RHEA-COMP:9633"/>
        <dbReference type="Rhea" id="RHEA-COMP:9634"/>
        <dbReference type="ChEBI" id="CHEBI:15378"/>
        <dbReference type="ChEBI" id="CHEBI:57783"/>
        <dbReference type="ChEBI" id="CHEBI:58349"/>
        <dbReference type="ChEBI" id="CHEBI:78460"/>
        <dbReference type="ChEBI" id="CHEBI:78461"/>
    </reaction>
    <physiologicalReaction direction="left-to-right" evidence="45">
        <dbReference type="Rhea" id="RHEA:41841"/>
    </physiologicalReaction>
</comment>
<dbReference type="CDD" id="cd00833">
    <property type="entry name" value="PKS"/>
    <property type="match status" value="1"/>
</dbReference>
<comment type="catalytic activity">
    <reaction evidence="41">
        <text>decanoyl-[ACP] + malonyl-[ACP] + H(+) = 3-oxododecanoyl-[ACP] + holo-[ACP] + CO2</text>
        <dbReference type="Rhea" id="RHEA:41868"/>
        <dbReference type="Rhea" id="RHEA-COMP:9623"/>
        <dbReference type="Rhea" id="RHEA-COMP:9640"/>
        <dbReference type="Rhea" id="RHEA-COMP:9641"/>
        <dbReference type="Rhea" id="RHEA-COMP:9685"/>
        <dbReference type="ChEBI" id="CHEBI:15378"/>
        <dbReference type="ChEBI" id="CHEBI:16526"/>
        <dbReference type="ChEBI" id="CHEBI:64479"/>
        <dbReference type="ChEBI" id="CHEBI:78449"/>
        <dbReference type="ChEBI" id="CHEBI:78468"/>
        <dbReference type="ChEBI" id="CHEBI:78469"/>
    </reaction>
    <physiologicalReaction direction="left-to-right" evidence="41">
        <dbReference type="Rhea" id="RHEA:41869"/>
    </physiologicalReaction>
</comment>
<evidence type="ECO:0000256" key="49">
    <source>
        <dbReference type="PROSITE-ProRule" id="PRU01363"/>
    </source>
</evidence>
<evidence type="ECO:0000256" key="18">
    <source>
        <dbReference type="ARBA" id="ARBA00023442"/>
    </source>
</evidence>
<dbReference type="FunCoup" id="E2ADN8">
    <property type="interactions" value="55"/>
</dbReference>
<dbReference type="InterPro" id="IPR014031">
    <property type="entry name" value="Ketoacyl_synth_C"/>
</dbReference>
<feature type="region of interest" description="C-terminal hotdog fold" evidence="49">
    <location>
        <begin position="1001"/>
        <end position="1127"/>
    </location>
</feature>
<evidence type="ECO:0000256" key="16">
    <source>
        <dbReference type="ARBA" id="ARBA00023401"/>
    </source>
</evidence>
<evidence type="ECO:0000256" key="14">
    <source>
        <dbReference type="ARBA" id="ARBA00023398"/>
    </source>
</evidence>
<dbReference type="SUPFAM" id="SSF50129">
    <property type="entry name" value="GroES-like"/>
    <property type="match status" value="1"/>
</dbReference>
<evidence type="ECO:0000256" key="4">
    <source>
        <dbReference type="ARBA" id="ARBA00022679"/>
    </source>
</evidence>
<name>E2ADN8_CAMFO</name>
<keyword evidence="6" id="KW-0663">Pyridoxal phosphate</keyword>
<dbReference type="InterPro" id="IPR029058">
    <property type="entry name" value="AB_hydrolase_fold"/>
</dbReference>
<dbReference type="UniPathway" id="UPA00094"/>
<comment type="catalytic activity">
    <reaction evidence="11">
        <text>(3R)-hydroxyhexanoyl-[ACP] = (2E)-hexenoyl-[ACP] + H2O</text>
        <dbReference type="Rhea" id="RHEA:41828"/>
        <dbReference type="Rhea" id="RHEA-COMP:9630"/>
        <dbReference type="Rhea" id="RHEA-COMP:9631"/>
        <dbReference type="ChEBI" id="CHEBI:15377"/>
        <dbReference type="ChEBI" id="CHEBI:78457"/>
        <dbReference type="ChEBI" id="CHEBI:78458"/>
    </reaction>
    <physiologicalReaction direction="left-to-right" evidence="11">
        <dbReference type="Rhea" id="RHEA:41829"/>
    </physiologicalReaction>
</comment>
<dbReference type="InterPro" id="IPR049391">
    <property type="entry name" value="FAS_pseudo-KR"/>
</dbReference>
<evidence type="ECO:0000256" key="17">
    <source>
        <dbReference type="ARBA" id="ARBA00023402"/>
    </source>
</evidence>
<dbReference type="Pfam" id="PF00109">
    <property type="entry name" value="ketoacyl-synt"/>
    <property type="match status" value="1"/>
</dbReference>
<dbReference type="SUPFAM" id="SSF53474">
    <property type="entry name" value="alpha/beta-Hydrolases"/>
    <property type="match status" value="1"/>
</dbReference>
<dbReference type="Gene3D" id="3.10.129.110">
    <property type="entry name" value="Polyketide synthase dehydratase"/>
    <property type="match status" value="1"/>
</dbReference>
<comment type="catalytic activity">
    <reaction evidence="15">
        <text>(3R)-hydroxyoctadecanoyl-[ACP] = (2E)-octadecenoyl-[ACP] + H2O</text>
        <dbReference type="Rhea" id="RHEA:41924"/>
        <dbReference type="Rhea" id="RHEA-COMP:9654"/>
        <dbReference type="Rhea" id="RHEA-COMP:9655"/>
        <dbReference type="ChEBI" id="CHEBI:15377"/>
        <dbReference type="ChEBI" id="CHEBI:78488"/>
        <dbReference type="ChEBI" id="CHEBI:78489"/>
    </reaction>
    <physiologicalReaction direction="left-to-right" evidence="15">
        <dbReference type="Rhea" id="RHEA:41925"/>
    </physiologicalReaction>
</comment>
<dbReference type="GO" id="GO:0031177">
    <property type="term" value="F:phosphopantetheine binding"/>
    <property type="evidence" value="ECO:0007669"/>
    <property type="project" value="InterPro"/>
</dbReference>
<evidence type="ECO:0000256" key="40">
    <source>
        <dbReference type="ARBA" id="ARBA00049019"/>
    </source>
</evidence>
<dbReference type="GO" id="GO:0019171">
    <property type="term" value="F:(3R)-hydroxyacyl-[acyl-carrier-protein] dehydratase activity"/>
    <property type="evidence" value="ECO:0007669"/>
    <property type="project" value="UniProtKB-EC"/>
</dbReference>
<protein>
    <submittedName>
        <fullName evidence="53">Fatty acid synthase</fullName>
    </submittedName>
</protein>
<proteinExistence type="predicted"/>
<dbReference type="Pfam" id="PF21149">
    <property type="entry name" value="FAS_pseudo-KR"/>
    <property type="match status" value="1"/>
</dbReference>
<comment type="catalytic activity">
    <reaction evidence="42">
        <text>(2E)-tetradecenoyl-[ACP] + NADPH + H(+) = tetradecanoyl-[ACP] + NADP(+)</text>
        <dbReference type="Rhea" id="RHEA:41896"/>
        <dbReference type="Rhea" id="RHEA-COMP:9647"/>
        <dbReference type="Rhea" id="RHEA-COMP:9648"/>
        <dbReference type="ChEBI" id="CHEBI:15378"/>
        <dbReference type="ChEBI" id="CHEBI:57783"/>
        <dbReference type="ChEBI" id="CHEBI:58349"/>
        <dbReference type="ChEBI" id="CHEBI:78475"/>
        <dbReference type="ChEBI" id="CHEBI:78477"/>
    </reaction>
    <physiologicalReaction direction="left-to-right" evidence="42">
        <dbReference type="Rhea" id="RHEA:41897"/>
    </physiologicalReaction>
</comment>
<evidence type="ECO:0000256" key="7">
    <source>
        <dbReference type="ARBA" id="ARBA00022990"/>
    </source>
</evidence>
<dbReference type="CDD" id="cd05195">
    <property type="entry name" value="enoyl_red"/>
    <property type="match status" value="1"/>
</dbReference>
<feature type="active site" description="Proton acceptor; for dehydratase activity" evidence="49">
    <location>
        <position position="898"/>
    </location>
</feature>
<comment type="pathway">
    <text evidence="1">Lipid metabolism.</text>
</comment>
<sequence>MPEMSVTKSTKRVYKVPEPGEEIVISGIAGRFPDSDNMEELKNNLLNKVDLVSGDARRWKLDHPEIPQRTGKINNVGKFDALFFGVHFKQAQTMDPMCRMLLEHAYEAIIDAGINPKQLRGSRTGVFIGASFSESEKTWFYEKLQINGFGITGCSRAMLANRISYWLGAIGPSYTLDSACSSSLYALEHAYRCMQDGQCDAAIVGGSNLCLHPYVSLQFSRLGVLSPDGRCKVFDTDADGYARSETIAVVYLQKAKDAKRIYATVVYGKTNCDGYKKQGITFPSSEMQGMLMRECYNDCGLSPSSLSYLECHGTGSKIGDPEEIYAIDSVFGKDRNTPLLIGSVKSNLGHSEPASSLCQVAKVLIAMETGTIPPNLHYNRPREGVKALEEGRFKVVTETTPWEGGYVGINSFGFGGANCHVILKSNPKKKINNGAPSDDLPRLVIVSGRTEESVKVFLDDIERHPVDVEYIRLLHDIHTDDIQGHLYRGYTIVGSKTAEHPPRETENYLGTKRPIWFVFSGMGSQWPGMGIDLMRFPVFAKAVQKCDDILRPRGVDIINILTNKDKSTFDNILNSFVGIAAVQIGLVDLLTSLGIVPDNIIGHSVGELGCAYADGTITAEQMILSSYSRGLASIETKVIYGSMAAIGLGYEDIKDMCPSDIEVACHNASDSSTLSGPAESMKEFVAELQGKKIFAKEVACSNIPYHSRYIAPAGSKLLAYLSKIIPQPKPRSRKWLSTSVPRSKWSTAAAKLSSAEYHTNNLLNPVLFEETARMIPKDAVTIEIAPHGLLQAILRRSLGKGVTNIALTQRDHRDNAEVVLQAIGKLYNNGLQPEIANLYPPIEFPVSCGTPMISPSVRWEHSDDWYVTTFKMQKKVISGERNVNLTLLDENYEYMSGHVINEENWIPAIGYLALAWETLGLLQAKTHTELSVVFEDIIFMRAVQFPKEGEVKLTVMVQKGTGRFEVSEGGKAVASGVIRVTKNPAQEKIAVAILPQDEGEEEVMTTKDIYKELRLRGYQYSGIFRSLRSASISGTKGHIAWMSNWVTFLDNMLQIMMLGLDTRNLYIPTKIRKIVIDTKLHQQEIRKLDVEDRQLPVHVYKQWETVISGGVEIRGVKSKAISRRLPASEPVLEEYKFVAYRDRAQISLQEAIRLAIHIAIEYHQAIHVKTIELIDDSDNVTANELASPILTKILADLPLIQANVLLSASPNRFDDDVLSPNVTSVDSLSNEENALFAIGIDLLTKNKSEQLEQILSKLRNDGFVLTREKLPKLENLSALSKYNLDVILEKNTSTESIILLKKKAQPIKKTEIVRINNNEFTWLEKLNSIMNMENKTVDNTKIILVGEKDSDSGLLGFVNCLRKEPGGEMIRGILIQDTEAPEFSLQNSLYTKQLQLDLPINVLRPGKIWGSYRHEPVSLSKLKPVYHAFVNQKIRGDLSSLHWIEGPIRPNTNQKDLVHVVYSPINFKDIMFTTEKLTPDTTSMQTRFNDCLIGLEYAGIDTAGRRVMGLCENRGLSNIIVPDKNFTWPVPDNWSLEDAATVPYVYAICYYALYINAEMKKGDKVLIHCGTGGVGQAAIHLALHEGCEIFTTVGTPEKRKFIHEMFPSIPDDHIGNSRNTTFEQLVLTRTKGSGVDIVLNSLPDEKLQASVRCLAQGGRFLEIGKCDLVSSNTLGMMIFLKEISFHGVMLENMFDPDINMEDKLNLRNCLADGLKNGAIKPIVRKIFEKNEVEAAFRYMTTGEHMGKVILKICDENQVGKIPILAQPQYYCDGNKSYLILGGLGGFGLELADWLILRGAKNLVLTSRTGIKTGYQRMKTDLWKSYGVNVLIIPDVDAAKREDCEFILKSAAKQGPVDAIFNLAVVLKDSICKNQRPESFKESFKAKAWSTKMLDELSRKLCPGLRQFVVFSSISCGRGNAGQTYHGMANSVMERICERRVADGLPGLAIQWGAIGDVGLVAEWQDDDKKLVVAGTSQQKLSCCLEKLEDFLLQNRPIVSSMVVAEKHVDSYSTINVAETVANIMGVKDIETVSQDISLTELGMNSMMAIEIKQILEREFDVFLTAYDIRTLTFAKLAEIRGKNAEQEQVQIDEEKIDISKQLFIRVTSNEDMISDVCMVLPTRKDSRKVELFLLPGIEGSGHVFNSIASRIRPIATALQYGTNNIGITHQSIPEYADHLLPNILPKAEEERTFILIGYSYGSLIAIELARRLEHQGLNGRLVLIDGAPDLMKAMIEQYLPSQTQEELQNNILLYIMDNLQPAASGKLILDFDKCTTWEQKLDSFVSHLASADISLSIENQKALCTTLYSRVLALQKYDALSLPRIRAPITLLKPTQSSTYMAEKDYGLRKITRDKVEVHYVEGNHVTMLNNDKIVLAINGEPLIDPQEFKKLLNENQPLECEEQEHMRE</sequence>
<dbReference type="PANTHER" id="PTHR43775">
    <property type="entry name" value="FATTY ACID SYNTHASE"/>
    <property type="match status" value="1"/>
</dbReference>
<dbReference type="InterPro" id="IPR050091">
    <property type="entry name" value="PKS_NRPS_Biosynth_Enz"/>
</dbReference>
<dbReference type="EMBL" id="GL438820">
    <property type="protein sequence ID" value="EFN68400.1"/>
    <property type="molecule type" value="Genomic_DNA"/>
</dbReference>
<dbReference type="GO" id="GO:0004316">
    <property type="term" value="F:3-oxoacyl-[acyl-carrier-protein] reductase (NADPH) activity"/>
    <property type="evidence" value="ECO:0007669"/>
    <property type="project" value="UniProtKB-EC"/>
</dbReference>
<dbReference type="Pfam" id="PF00975">
    <property type="entry name" value="Thioesterase"/>
    <property type="match status" value="1"/>
</dbReference>
<evidence type="ECO:0000256" key="38">
    <source>
        <dbReference type="ARBA" id="ARBA00048704"/>
    </source>
</evidence>
<dbReference type="CDD" id="cd08954">
    <property type="entry name" value="KR_1_FAS_SDR_x"/>
    <property type="match status" value="1"/>
</dbReference>
<evidence type="ECO:0000256" key="2">
    <source>
        <dbReference type="ARBA" id="ARBA00022450"/>
    </source>
</evidence>
<dbReference type="InterPro" id="IPR016035">
    <property type="entry name" value="Acyl_Trfase/lysoPLipase"/>
</dbReference>
<dbReference type="Proteomes" id="UP000000311">
    <property type="component" value="Unassembled WGS sequence"/>
</dbReference>
<comment type="catalytic activity">
    <reaction evidence="19">
        <text>3-oxooctadecanoyl-[ACP] + NADPH + H(+) = (3R)-hydroxyoctadecanoyl-[ACP] + NADP(+)</text>
        <dbReference type="Rhea" id="RHEA:41920"/>
        <dbReference type="Rhea" id="RHEA-COMP:9653"/>
        <dbReference type="Rhea" id="RHEA-COMP:9654"/>
        <dbReference type="ChEBI" id="CHEBI:15378"/>
        <dbReference type="ChEBI" id="CHEBI:57783"/>
        <dbReference type="ChEBI" id="CHEBI:58349"/>
        <dbReference type="ChEBI" id="CHEBI:78487"/>
        <dbReference type="ChEBI" id="CHEBI:78488"/>
    </reaction>
    <physiologicalReaction direction="left-to-right" evidence="19">
        <dbReference type="Rhea" id="RHEA:41921"/>
    </physiologicalReaction>
</comment>
<dbReference type="GO" id="GO:0004315">
    <property type="term" value="F:3-oxoacyl-[acyl-carrier-protein] synthase activity"/>
    <property type="evidence" value="ECO:0007669"/>
    <property type="project" value="UniProtKB-EC"/>
</dbReference>
<comment type="catalytic activity">
    <reaction evidence="17">
        <text>(3R)-hydroxybutanoyl-[ACP] = (2E)-butenoyl-[ACP] + H2O</text>
        <dbReference type="Rhea" id="RHEA:41808"/>
        <dbReference type="Rhea" id="RHEA-COMP:9626"/>
        <dbReference type="Rhea" id="RHEA-COMP:9627"/>
        <dbReference type="ChEBI" id="CHEBI:15377"/>
        <dbReference type="ChEBI" id="CHEBI:78451"/>
        <dbReference type="ChEBI" id="CHEBI:78453"/>
    </reaction>
    <physiologicalReaction direction="left-to-right" evidence="17">
        <dbReference type="Rhea" id="RHEA:41809"/>
    </physiologicalReaction>
</comment>
<evidence type="ECO:0000256" key="23">
    <source>
        <dbReference type="ARBA" id="ARBA00047451"/>
    </source>
</evidence>
<dbReference type="Gene3D" id="3.40.50.720">
    <property type="entry name" value="NAD(P)-binding Rossmann-like Domain"/>
    <property type="match status" value="1"/>
</dbReference>
<evidence type="ECO:0000256" key="43">
    <source>
        <dbReference type="ARBA" id="ARBA00049263"/>
    </source>
</evidence>
<evidence type="ECO:0000256" key="48">
    <source>
        <dbReference type="ARBA" id="ARBA00049533"/>
    </source>
</evidence>
<dbReference type="STRING" id="104421.E2ADN8"/>
<dbReference type="Pfam" id="PF13602">
    <property type="entry name" value="ADH_zinc_N_2"/>
    <property type="match status" value="1"/>
</dbReference>
<evidence type="ECO:0000256" key="12">
    <source>
        <dbReference type="ARBA" id="ARBA00023388"/>
    </source>
</evidence>
<dbReference type="InterPro" id="IPR016039">
    <property type="entry name" value="Thiolase-like"/>
</dbReference>
<dbReference type="InterPro" id="IPR020843">
    <property type="entry name" value="ER"/>
</dbReference>
<dbReference type="InterPro" id="IPR057326">
    <property type="entry name" value="KR_dom"/>
</dbReference>
<evidence type="ECO:0000256" key="24">
    <source>
        <dbReference type="ARBA" id="ARBA00047500"/>
    </source>
</evidence>
<dbReference type="InterPro" id="IPR032821">
    <property type="entry name" value="PKS_assoc"/>
</dbReference>
<dbReference type="InParanoid" id="E2ADN8"/>
<evidence type="ECO:0000256" key="42">
    <source>
        <dbReference type="ARBA" id="ARBA00049171"/>
    </source>
</evidence>
<dbReference type="InterPro" id="IPR009081">
    <property type="entry name" value="PP-bd_ACP"/>
</dbReference>
<comment type="catalytic activity">
    <reaction evidence="43">
        <text>3-oxododecanoyl-[ACP] + NADPH + H(+) = (3R)-hydroxydodecanoyl-[ACP] + NADP(+)</text>
        <dbReference type="Rhea" id="RHEA:41872"/>
        <dbReference type="Rhea" id="RHEA-COMP:9641"/>
        <dbReference type="Rhea" id="RHEA-COMP:9642"/>
        <dbReference type="ChEBI" id="CHEBI:15378"/>
        <dbReference type="ChEBI" id="CHEBI:57783"/>
        <dbReference type="ChEBI" id="CHEBI:58349"/>
        <dbReference type="ChEBI" id="CHEBI:78469"/>
        <dbReference type="ChEBI" id="CHEBI:78470"/>
    </reaction>
    <physiologicalReaction direction="left-to-right" evidence="43">
        <dbReference type="Rhea" id="RHEA:41873"/>
    </physiologicalReaction>
</comment>
<evidence type="ECO:0000256" key="13">
    <source>
        <dbReference type="ARBA" id="ARBA00023394"/>
    </source>
</evidence>
<evidence type="ECO:0000256" key="47">
    <source>
        <dbReference type="ARBA" id="ARBA00049521"/>
    </source>
</evidence>
<comment type="catalytic activity">
    <reaction evidence="21">
        <text>a (3R)-hydroxyacyl-[ACP] + NADP(+) = a 3-oxoacyl-[ACP] + NADPH + H(+)</text>
        <dbReference type="Rhea" id="RHEA:17397"/>
        <dbReference type="Rhea" id="RHEA-COMP:9916"/>
        <dbReference type="Rhea" id="RHEA-COMP:9945"/>
        <dbReference type="ChEBI" id="CHEBI:15378"/>
        <dbReference type="ChEBI" id="CHEBI:57783"/>
        <dbReference type="ChEBI" id="CHEBI:58349"/>
        <dbReference type="ChEBI" id="CHEBI:78776"/>
        <dbReference type="ChEBI" id="CHEBI:78827"/>
        <dbReference type="EC" id="1.1.1.100"/>
    </reaction>
    <physiologicalReaction direction="right-to-left" evidence="21">
        <dbReference type="Rhea" id="RHEA:17399"/>
    </physiologicalReaction>
</comment>
<dbReference type="InterPro" id="IPR014030">
    <property type="entry name" value="Ketoacyl_synth_N"/>
</dbReference>
<comment type="catalytic activity">
    <reaction evidence="39">
        <text>3-oxotetradecanoyl-[ACP] + NADPH + H(+) = (3R)-hydroxytetradecanoyl-[ACP] + NADP(+)</text>
        <dbReference type="Rhea" id="RHEA:41888"/>
        <dbReference type="Rhea" id="RHEA-COMP:9645"/>
        <dbReference type="Rhea" id="RHEA-COMP:9646"/>
        <dbReference type="ChEBI" id="CHEBI:15378"/>
        <dbReference type="ChEBI" id="CHEBI:57783"/>
        <dbReference type="ChEBI" id="CHEBI:58349"/>
        <dbReference type="ChEBI" id="CHEBI:78473"/>
        <dbReference type="ChEBI" id="CHEBI:78474"/>
    </reaction>
    <physiologicalReaction direction="left-to-right" evidence="39">
        <dbReference type="Rhea" id="RHEA:41889"/>
    </physiologicalReaction>
</comment>
<dbReference type="SMART" id="SM00822">
    <property type="entry name" value="PKS_KR"/>
    <property type="match status" value="1"/>
</dbReference>
<comment type="catalytic activity">
    <reaction evidence="28">
        <text>3-oxobutanoyl-[ACP] + NADPH + H(+) = (3R)-hydroxybutanoyl-[ACP] + NADP(+)</text>
        <dbReference type="Rhea" id="RHEA:41804"/>
        <dbReference type="Rhea" id="RHEA-COMP:9625"/>
        <dbReference type="Rhea" id="RHEA-COMP:9626"/>
        <dbReference type="ChEBI" id="CHEBI:15378"/>
        <dbReference type="ChEBI" id="CHEBI:57783"/>
        <dbReference type="ChEBI" id="CHEBI:58349"/>
        <dbReference type="ChEBI" id="CHEBI:78450"/>
        <dbReference type="ChEBI" id="CHEBI:78451"/>
    </reaction>
    <physiologicalReaction direction="left-to-right" evidence="28">
        <dbReference type="Rhea" id="RHEA:41805"/>
    </physiologicalReaction>
</comment>
<dbReference type="PROSITE" id="PS50075">
    <property type="entry name" value="CARRIER"/>
    <property type="match status" value="1"/>
</dbReference>
<comment type="catalytic activity">
    <reaction evidence="27">
        <text>(2E)-hexenoyl-[ACP] + NADPH + H(+) = hexanoyl-[ACP] + NADP(+)</text>
        <dbReference type="Rhea" id="RHEA:41832"/>
        <dbReference type="Rhea" id="RHEA-COMP:9631"/>
        <dbReference type="Rhea" id="RHEA-COMP:9632"/>
        <dbReference type="ChEBI" id="CHEBI:15378"/>
        <dbReference type="ChEBI" id="CHEBI:57783"/>
        <dbReference type="ChEBI" id="CHEBI:58349"/>
        <dbReference type="ChEBI" id="CHEBI:78458"/>
        <dbReference type="ChEBI" id="CHEBI:78459"/>
    </reaction>
    <physiologicalReaction direction="left-to-right" evidence="27">
        <dbReference type="Rhea" id="RHEA:41833"/>
    </physiologicalReaction>
</comment>
<dbReference type="SMART" id="SM00829">
    <property type="entry name" value="PKS_ER"/>
    <property type="match status" value="1"/>
</dbReference>
<evidence type="ECO:0000256" key="27">
    <source>
        <dbReference type="ARBA" id="ARBA00047897"/>
    </source>
</evidence>
<dbReference type="InterPro" id="IPR011032">
    <property type="entry name" value="GroES-like_sf"/>
</dbReference>
<comment type="catalytic activity">
    <reaction evidence="20">
        <text>hexanoyl-[ACP] + malonyl-[ACP] + H(+) = 3-oxooctanoyl-[ACP] + holo-[ACP] + CO2</text>
        <dbReference type="Rhea" id="RHEA:41836"/>
        <dbReference type="Rhea" id="RHEA-COMP:9623"/>
        <dbReference type="Rhea" id="RHEA-COMP:9632"/>
        <dbReference type="Rhea" id="RHEA-COMP:9633"/>
        <dbReference type="Rhea" id="RHEA-COMP:9685"/>
        <dbReference type="ChEBI" id="CHEBI:15378"/>
        <dbReference type="ChEBI" id="CHEBI:16526"/>
        <dbReference type="ChEBI" id="CHEBI:64479"/>
        <dbReference type="ChEBI" id="CHEBI:78449"/>
        <dbReference type="ChEBI" id="CHEBI:78459"/>
        <dbReference type="ChEBI" id="CHEBI:78460"/>
    </reaction>
    <physiologicalReaction direction="left-to-right" evidence="20">
        <dbReference type="Rhea" id="RHEA:41837"/>
    </physiologicalReaction>
</comment>
<evidence type="ECO:0000256" key="41">
    <source>
        <dbReference type="ARBA" id="ARBA00049109"/>
    </source>
</evidence>
<dbReference type="InterPro" id="IPR001031">
    <property type="entry name" value="Thioesterase"/>
</dbReference>
<comment type="catalytic activity">
    <reaction evidence="47">
        <text>(2E)-decenoyl-[ACP] + NADPH + H(+) = decanoyl-[ACP] + NADP(+)</text>
        <dbReference type="Rhea" id="RHEA:41864"/>
        <dbReference type="Rhea" id="RHEA-COMP:9639"/>
        <dbReference type="Rhea" id="RHEA-COMP:9640"/>
        <dbReference type="ChEBI" id="CHEBI:15378"/>
        <dbReference type="ChEBI" id="CHEBI:57783"/>
        <dbReference type="ChEBI" id="CHEBI:58349"/>
        <dbReference type="ChEBI" id="CHEBI:78467"/>
        <dbReference type="ChEBI" id="CHEBI:78468"/>
    </reaction>
    <physiologicalReaction direction="left-to-right" evidence="47">
        <dbReference type="Rhea" id="RHEA:41865"/>
    </physiologicalReaction>
</comment>
<keyword evidence="5" id="KW-0702">S-nitrosylation</keyword>
<comment type="function">
    <text evidence="18">Fatty acid synthetase is a multifunctional enzyme that catalyzes the de novo biosynthesis of long-chain saturated fatty acids starting from acetyl-CoA and malonyl-CoA in the presence of NADPH. This multifunctional protein contains 7 catalytic activities and a site for the binding of the prosthetic group 4'-phosphopantetheine of the acyl carrier protein ([ACP]) domain.</text>
</comment>
<dbReference type="Pfam" id="PF08659">
    <property type="entry name" value="KR"/>
    <property type="match status" value="1"/>
</dbReference>
<comment type="catalytic activity">
    <reaction evidence="37">
        <text>holo-[ACP] + acetyl-CoA = acetyl-[ACP] + CoA</text>
        <dbReference type="Rhea" id="RHEA:41788"/>
        <dbReference type="Rhea" id="RHEA-COMP:9621"/>
        <dbReference type="Rhea" id="RHEA-COMP:9685"/>
        <dbReference type="ChEBI" id="CHEBI:57287"/>
        <dbReference type="ChEBI" id="CHEBI:57288"/>
        <dbReference type="ChEBI" id="CHEBI:64479"/>
        <dbReference type="ChEBI" id="CHEBI:78446"/>
        <dbReference type="EC" id="2.3.1.38"/>
    </reaction>
    <physiologicalReaction direction="left-to-right" evidence="37">
        <dbReference type="Rhea" id="RHEA:41789"/>
    </physiologicalReaction>
</comment>
<dbReference type="GO" id="GO:0016297">
    <property type="term" value="F:fatty acyl-[ACP] hydrolase activity"/>
    <property type="evidence" value="ECO:0007669"/>
    <property type="project" value="UniProtKB-EC"/>
</dbReference>
<evidence type="ECO:0000256" key="26">
    <source>
        <dbReference type="ARBA" id="ARBA00047810"/>
    </source>
</evidence>
<dbReference type="SUPFAM" id="SSF55048">
    <property type="entry name" value="Probable ACP-binding domain of malonyl-CoA ACP transacylase"/>
    <property type="match status" value="1"/>
</dbReference>
<dbReference type="FunFam" id="3.40.50.720:FF:000209">
    <property type="entry name" value="Polyketide synthase Pks12"/>
    <property type="match status" value="1"/>
</dbReference>
<comment type="catalytic activity">
    <reaction evidence="13">
        <text>a (3R)-hydroxyacyl-[ACP] = a (2E)-enoyl-[ACP] + H2O</text>
        <dbReference type="Rhea" id="RHEA:13097"/>
        <dbReference type="Rhea" id="RHEA-COMP:9925"/>
        <dbReference type="Rhea" id="RHEA-COMP:9945"/>
        <dbReference type="ChEBI" id="CHEBI:15377"/>
        <dbReference type="ChEBI" id="CHEBI:78784"/>
        <dbReference type="ChEBI" id="CHEBI:78827"/>
        <dbReference type="EC" id="4.2.1.59"/>
    </reaction>
    <physiologicalReaction direction="left-to-right" evidence="13">
        <dbReference type="Rhea" id="RHEA:13098"/>
    </physiologicalReaction>
</comment>
<evidence type="ECO:0000256" key="30">
    <source>
        <dbReference type="ARBA" id="ARBA00048051"/>
    </source>
</evidence>
<dbReference type="PROSITE" id="PS52004">
    <property type="entry name" value="KS3_2"/>
    <property type="match status" value="1"/>
</dbReference>
<evidence type="ECO:0000256" key="28">
    <source>
        <dbReference type="ARBA" id="ARBA00047953"/>
    </source>
</evidence>
<evidence type="ECO:0000256" key="15">
    <source>
        <dbReference type="ARBA" id="ARBA00023399"/>
    </source>
</evidence>
<evidence type="ECO:0000256" key="25">
    <source>
        <dbReference type="ARBA" id="ARBA00047578"/>
    </source>
</evidence>
<dbReference type="GO" id="GO:0004313">
    <property type="term" value="F:[acyl-carrier-protein] S-acetyltransferase activity"/>
    <property type="evidence" value="ECO:0007669"/>
    <property type="project" value="UniProtKB-EC"/>
</dbReference>
<dbReference type="OrthoDB" id="329835at2759"/>
<comment type="catalytic activity">
    <reaction evidence="10">
        <text>(3R)-hydroxydodecanoyl-[ACP] = (2E)-dodecenoyl-[ACP] + H2O</text>
        <dbReference type="Rhea" id="RHEA:41876"/>
        <dbReference type="Rhea" id="RHEA-COMP:9642"/>
        <dbReference type="Rhea" id="RHEA-COMP:9643"/>
        <dbReference type="ChEBI" id="CHEBI:15377"/>
        <dbReference type="ChEBI" id="CHEBI:78470"/>
        <dbReference type="ChEBI" id="CHEBI:78472"/>
    </reaction>
    <physiologicalReaction direction="left-to-right" evidence="10">
        <dbReference type="Rhea" id="RHEA:41877"/>
    </physiologicalReaction>
</comment>
<comment type="catalytic activity">
    <reaction evidence="12">
        <text>(3R)-hydroxydecanoyl-[ACP] = (2E)-decenoyl-[ACP] + H2O</text>
        <dbReference type="Rhea" id="RHEA:41860"/>
        <dbReference type="Rhea" id="RHEA-COMP:9638"/>
        <dbReference type="Rhea" id="RHEA-COMP:9639"/>
        <dbReference type="ChEBI" id="CHEBI:15377"/>
        <dbReference type="ChEBI" id="CHEBI:78466"/>
        <dbReference type="ChEBI" id="CHEBI:78467"/>
    </reaction>
    <physiologicalReaction direction="left-to-right" evidence="12">
        <dbReference type="Rhea" id="RHEA:41861"/>
    </physiologicalReaction>
</comment>
<dbReference type="InterPro" id="IPR036736">
    <property type="entry name" value="ACP-like_sf"/>
</dbReference>
<evidence type="ECO:0000256" key="36">
    <source>
        <dbReference type="ARBA" id="ARBA00048650"/>
    </source>
</evidence>
<evidence type="ECO:0000256" key="19">
    <source>
        <dbReference type="ARBA" id="ARBA00047300"/>
    </source>
</evidence>
<dbReference type="InterPro" id="IPR014043">
    <property type="entry name" value="Acyl_transferase_dom"/>
</dbReference>
<dbReference type="SMART" id="SM00823">
    <property type="entry name" value="PKS_PP"/>
    <property type="match status" value="1"/>
</dbReference>
<evidence type="ECO:0000256" key="39">
    <source>
        <dbReference type="ARBA" id="ARBA00048935"/>
    </source>
</evidence>
<keyword evidence="4" id="KW-0808">Transferase</keyword>
<comment type="catalytic activity">
    <reaction evidence="36">
        <text>a 2,3-saturated acyl-[ACP] + NADP(+) = a (2E)-enoyl-[ACP] + NADPH + H(+)</text>
        <dbReference type="Rhea" id="RHEA:22564"/>
        <dbReference type="Rhea" id="RHEA-COMP:9925"/>
        <dbReference type="Rhea" id="RHEA-COMP:9926"/>
        <dbReference type="ChEBI" id="CHEBI:15378"/>
        <dbReference type="ChEBI" id="CHEBI:57783"/>
        <dbReference type="ChEBI" id="CHEBI:58349"/>
        <dbReference type="ChEBI" id="CHEBI:78784"/>
        <dbReference type="ChEBI" id="CHEBI:78785"/>
        <dbReference type="EC" id="1.3.1.39"/>
    </reaction>
    <physiologicalReaction direction="right-to-left" evidence="36">
        <dbReference type="Rhea" id="RHEA:22566"/>
    </physiologicalReaction>
</comment>
<keyword evidence="2" id="KW-0596">Phosphopantetheine</keyword>
<feature type="region of interest" description="N-terminal hotdog fold" evidence="49">
    <location>
        <begin position="861"/>
        <end position="987"/>
    </location>
</feature>
<dbReference type="SUPFAM" id="SSF47336">
    <property type="entry name" value="ACP-like"/>
    <property type="match status" value="1"/>
</dbReference>
<feature type="domain" description="Carrier" evidence="50">
    <location>
        <begin position="2010"/>
        <end position="2087"/>
    </location>
</feature>
<dbReference type="Pfam" id="PF02801">
    <property type="entry name" value="Ketoacyl-synt_C"/>
    <property type="match status" value="1"/>
</dbReference>
<comment type="catalytic activity">
    <reaction evidence="9">
        <text>(3R)-hydroxyoctanoyl-[ACP] = (2E)-octenoyl-[ACP] + H2O</text>
        <dbReference type="Rhea" id="RHEA:41844"/>
        <dbReference type="Rhea" id="RHEA-COMP:9634"/>
        <dbReference type="Rhea" id="RHEA-COMP:9635"/>
        <dbReference type="ChEBI" id="CHEBI:15377"/>
        <dbReference type="ChEBI" id="CHEBI:78461"/>
        <dbReference type="ChEBI" id="CHEBI:78462"/>
    </reaction>
    <physiologicalReaction direction="left-to-right" evidence="9">
        <dbReference type="Rhea" id="RHEA:41845"/>
    </physiologicalReaction>
</comment>
<evidence type="ECO:0000256" key="10">
    <source>
        <dbReference type="ARBA" id="ARBA00023351"/>
    </source>
</evidence>
<dbReference type="GO" id="GO:0141148">
    <property type="term" value="F:enoyl-[acyl-carrier-protein] reductase (NADPH) activity"/>
    <property type="evidence" value="ECO:0007669"/>
    <property type="project" value="UniProtKB-EC"/>
</dbReference>